<keyword evidence="1" id="KW-0472">Membrane</keyword>
<evidence type="ECO:0000259" key="2">
    <source>
        <dbReference type="Pfam" id="PF01433"/>
    </source>
</evidence>
<keyword evidence="1" id="KW-0812">Transmembrane</keyword>
<accession>A0A6S6UH36</accession>
<evidence type="ECO:0000313" key="3">
    <source>
        <dbReference type="EMBL" id="CAA6828507.1"/>
    </source>
</evidence>
<dbReference type="PANTHER" id="PTHR11533">
    <property type="entry name" value="PROTEASE M1 ZINC METALLOPROTEASE"/>
    <property type="match status" value="1"/>
</dbReference>
<evidence type="ECO:0000256" key="1">
    <source>
        <dbReference type="SAM" id="Phobius"/>
    </source>
</evidence>
<organism evidence="3">
    <name type="scientific">uncultured Thiotrichaceae bacterium</name>
    <dbReference type="NCBI Taxonomy" id="298394"/>
    <lineage>
        <taxon>Bacteria</taxon>
        <taxon>Pseudomonadati</taxon>
        <taxon>Pseudomonadota</taxon>
        <taxon>Gammaproteobacteria</taxon>
        <taxon>Thiotrichales</taxon>
        <taxon>Thiotrichaceae</taxon>
        <taxon>environmental samples</taxon>
    </lineage>
</organism>
<dbReference type="GO" id="GO:0008270">
    <property type="term" value="F:zinc ion binding"/>
    <property type="evidence" value="ECO:0007669"/>
    <property type="project" value="InterPro"/>
</dbReference>
<dbReference type="InterPro" id="IPR050344">
    <property type="entry name" value="Peptidase_M1_aminopeptidases"/>
</dbReference>
<dbReference type="PANTHER" id="PTHR11533:SF174">
    <property type="entry name" value="PUROMYCIN-SENSITIVE AMINOPEPTIDASE-RELATED"/>
    <property type="match status" value="1"/>
</dbReference>
<dbReference type="Pfam" id="PF01433">
    <property type="entry name" value="Peptidase_M1"/>
    <property type="match status" value="1"/>
</dbReference>
<dbReference type="Gene3D" id="1.10.390.10">
    <property type="entry name" value="Neutral Protease Domain 2"/>
    <property type="match status" value="1"/>
</dbReference>
<feature type="transmembrane region" description="Helical" evidence="1">
    <location>
        <begin position="31"/>
        <end position="48"/>
    </location>
</feature>
<gene>
    <name evidence="3" type="ORF">HELGO_WM9343</name>
</gene>
<feature type="domain" description="Peptidase M1 membrane alanine aminopeptidase" evidence="2">
    <location>
        <begin position="299"/>
        <end position="437"/>
    </location>
</feature>
<dbReference type="SUPFAM" id="SSF55486">
    <property type="entry name" value="Metalloproteases ('zincins'), catalytic domain"/>
    <property type="match status" value="1"/>
</dbReference>
<sequence length="692" mass="79330">MQIYTLIIIVRQIGLNHSDTENNMPISKAPFIHLFVWVFCLVSGYAFAQTNVIHHELTITPEISEGKLTVDDKITIPDQLTSHHFDFALNKNFSVHYQGKPLTPYRKTRSHTHYRVRMAPEQKQIALNYSGDIPSTPQCQWTRETCSLLNKDGIFLGPGLAWYPIHHSGLQTFNLHVALPEKWRSLSQGMETSPNHWQADKPQDAIYLLAGKFHVYEKPGKTAKAMVYLLSDDEALAQKYLNATEQYLSSYSEQLGAYPYGKFATVESFWESGWGMPSFTLLGSRVLRLPFILYTSFPHEILHNWWGNGVYIDSAQGNWSEGLTAYLADHALKEQRGKGAEYRRDALQKYATFAKQDNDFPISEFRSRHNNVTQAVGYSKLLMVYHMIRKDMGDEAFFQGLQNFFKQYQFQYATMNELLATLSQVAKKDLLSEYAQWLTQTDAPTLSINTWKQIDKNEIELNLAQRSSQSPFKLSVPVHFYQDDALLETQQLKLDKAEQGYTLTFPKNTTRLAIDPEFDVLRKPSAQEIPASLHRFRDRTAKAISITPNAENKDMWKKLGEELTRNNKRYYSLKEGQTADTEHVIFQLGLATNATAKHGKLQITETEYQLGDQNYARNKHSLIFIDHKPEHAANIAIEAPDEQQARTLFRKAVHYGKYSYLIFDENGKNVAKGQWDISNSPLQINLKTGAVD</sequence>
<dbReference type="AlphaFoldDB" id="A0A6S6UH36"/>
<dbReference type="GO" id="GO:0016020">
    <property type="term" value="C:membrane"/>
    <property type="evidence" value="ECO:0007669"/>
    <property type="project" value="TreeGrafter"/>
</dbReference>
<dbReference type="EMBL" id="CACVAY010000149">
    <property type="protein sequence ID" value="CAA6828507.1"/>
    <property type="molecule type" value="Genomic_DNA"/>
</dbReference>
<protein>
    <submittedName>
        <fullName evidence="3">PDZ domain</fullName>
    </submittedName>
</protein>
<dbReference type="GO" id="GO:0043171">
    <property type="term" value="P:peptide catabolic process"/>
    <property type="evidence" value="ECO:0007669"/>
    <property type="project" value="TreeGrafter"/>
</dbReference>
<name>A0A6S6UH36_9GAMM</name>
<proteinExistence type="predicted"/>
<keyword evidence="1" id="KW-1133">Transmembrane helix</keyword>
<reference evidence="3" key="1">
    <citation type="submission" date="2020-01" db="EMBL/GenBank/DDBJ databases">
        <authorList>
            <person name="Meier V. D."/>
            <person name="Meier V D."/>
        </authorList>
    </citation>
    <scope>NUCLEOTIDE SEQUENCE</scope>
    <source>
        <strain evidence="3">HLG_WM_MAG_07</strain>
    </source>
</reference>
<dbReference type="GO" id="GO:0070006">
    <property type="term" value="F:metalloaminopeptidase activity"/>
    <property type="evidence" value="ECO:0007669"/>
    <property type="project" value="TreeGrafter"/>
</dbReference>
<dbReference type="InterPro" id="IPR027268">
    <property type="entry name" value="Peptidase_M4/M1_CTD_sf"/>
</dbReference>
<dbReference type="GO" id="GO:0005615">
    <property type="term" value="C:extracellular space"/>
    <property type="evidence" value="ECO:0007669"/>
    <property type="project" value="TreeGrafter"/>
</dbReference>
<dbReference type="GO" id="GO:0042277">
    <property type="term" value="F:peptide binding"/>
    <property type="evidence" value="ECO:0007669"/>
    <property type="project" value="TreeGrafter"/>
</dbReference>
<dbReference type="InterPro" id="IPR014782">
    <property type="entry name" value="Peptidase_M1_dom"/>
</dbReference>
<dbReference type="GO" id="GO:0005737">
    <property type="term" value="C:cytoplasm"/>
    <property type="evidence" value="ECO:0007669"/>
    <property type="project" value="TreeGrafter"/>
</dbReference>